<dbReference type="Pfam" id="PF24034">
    <property type="entry name" value="DUF7343"/>
    <property type="match status" value="1"/>
</dbReference>
<protein>
    <recommendedName>
        <fullName evidence="3">DUF7343 domain-containing protein</fullName>
    </recommendedName>
</protein>
<dbReference type="InterPro" id="IPR036388">
    <property type="entry name" value="WH-like_DNA-bd_sf"/>
</dbReference>
<accession>A0A7G9YHJ4</accession>
<dbReference type="Gene3D" id="1.10.10.10">
    <property type="entry name" value="Winged helix-like DNA-binding domain superfamily/Winged helix DNA-binding domain"/>
    <property type="match status" value="1"/>
</dbReference>
<keyword evidence="2" id="KW-0472">Membrane</keyword>
<dbReference type="SUPFAM" id="SSF46785">
    <property type="entry name" value="Winged helix' DNA-binding domain"/>
    <property type="match status" value="1"/>
</dbReference>
<dbReference type="Gene3D" id="2.60.40.1120">
    <property type="entry name" value="Carboxypeptidase-like, regulatory domain"/>
    <property type="match status" value="1"/>
</dbReference>
<name>A0A7G9YHJ4_9EURY</name>
<evidence type="ECO:0000259" key="3">
    <source>
        <dbReference type="Pfam" id="PF24034"/>
    </source>
</evidence>
<feature type="transmembrane region" description="Helical" evidence="2">
    <location>
        <begin position="140"/>
        <end position="161"/>
    </location>
</feature>
<evidence type="ECO:0000256" key="1">
    <source>
        <dbReference type="SAM" id="MobiDB-lite"/>
    </source>
</evidence>
<keyword evidence="2" id="KW-0812">Transmembrane</keyword>
<dbReference type="SUPFAM" id="SSF49464">
    <property type="entry name" value="Carboxypeptidase regulatory domain-like"/>
    <property type="match status" value="1"/>
</dbReference>
<dbReference type="InterPro" id="IPR036390">
    <property type="entry name" value="WH_DNA-bd_sf"/>
</dbReference>
<evidence type="ECO:0000313" key="4">
    <source>
        <dbReference type="EMBL" id="QNO47478.1"/>
    </source>
</evidence>
<dbReference type="InterPro" id="IPR008969">
    <property type="entry name" value="CarboxyPept-like_regulatory"/>
</dbReference>
<organism evidence="4">
    <name type="scientific">Candidatus Methanogaster sp. ANME-2c ERB4</name>
    <dbReference type="NCBI Taxonomy" id="2759911"/>
    <lineage>
        <taxon>Archaea</taxon>
        <taxon>Methanobacteriati</taxon>
        <taxon>Methanobacteriota</taxon>
        <taxon>Stenosarchaea group</taxon>
        <taxon>Methanomicrobia</taxon>
        <taxon>Methanosarcinales</taxon>
        <taxon>ANME-2 cluster</taxon>
        <taxon>Candidatus Methanogasteraceae</taxon>
        <taxon>Candidatus Methanogaster</taxon>
    </lineage>
</organism>
<keyword evidence="2" id="KW-1133">Transmembrane helix</keyword>
<proteinExistence type="predicted"/>
<dbReference type="EMBL" id="MT631264">
    <property type="protein sequence ID" value="QNO47478.1"/>
    <property type="molecule type" value="Genomic_DNA"/>
</dbReference>
<sequence>MLRRVRGSLIFTVVFAICASLASGAVVHGTTYEWSTFEVLENTIVEVDSAPPQFMVASSGSYSFDLPEGTYTIRAEYYQGNVLEYYAEENITIIGGGDFVLDLLMFPPIEDAFLCEDISISEDLYDCEDPDGMAIEENSMLFPVAIAIFLILISGYAAFLWRGWKMRESDAKGAQVPGGAARYEPPEREMEPAPEYEEIESGGLAKSNASEGSGVSEESDLPSDLKEVLLVIRDGGGRITQKELRARLKYSEAKVSLMITDLEDRGVVKKVKKGRGNVIILKNI</sequence>
<feature type="domain" description="DUF7343" evidence="3">
    <location>
        <begin position="222"/>
        <end position="281"/>
    </location>
</feature>
<dbReference type="InterPro" id="IPR055767">
    <property type="entry name" value="DUF7343"/>
</dbReference>
<evidence type="ECO:0000256" key="2">
    <source>
        <dbReference type="SAM" id="Phobius"/>
    </source>
</evidence>
<reference evidence="4" key="1">
    <citation type="submission" date="2020-06" db="EMBL/GenBank/DDBJ databases">
        <title>Unique genomic features of the anaerobic methanotrophic archaea.</title>
        <authorList>
            <person name="Chadwick G.L."/>
            <person name="Skennerton C.T."/>
            <person name="Laso-Perez R."/>
            <person name="Leu A.O."/>
            <person name="Speth D.R."/>
            <person name="Yu H."/>
            <person name="Morgan-Lang C."/>
            <person name="Hatzenpichler R."/>
            <person name="Goudeau D."/>
            <person name="Malmstrom R."/>
            <person name="Brazelton W.J."/>
            <person name="Woyke T."/>
            <person name="Hallam S.J."/>
            <person name="Tyson G.W."/>
            <person name="Wegener G."/>
            <person name="Boetius A."/>
            <person name="Orphan V."/>
        </authorList>
    </citation>
    <scope>NUCLEOTIDE SEQUENCE</scope>
</reference>
<dbReference type="AlphaFoldDB" id="A0A7G9YHJ4"/>
<feature type="region of interest" description="Disordered" evidence="1">
    <location>
        <begin position="175"/>
        <end position="221"/>
    </location>
</feature>
<gene>
    <name evidence="4" type="ORF">MJFALNKJ_00011</name>
</gene>